<reference evidence="1 2" key="1">
    <citation type="journal article" date="2019" name="Sci. Rep.">
        <title>Orb-weaving spider Araneus ventricosus genome elucidates the spidroin gene catalogue.</title>
        <authorList>
            <person name="Kono N."/>
            <person name="Nakamura H."/>
            <person name="Ohtoshi R."/>
            <person name="Moran D.A.P."/>
            <person name="Shinohara A."/>
            <person name="Yoshida Y."/>
            <person name="Fujiwara M."/>
            <person name="Mori M."/>
            <person name="Tomita M."/>
            <person name="Arakawa K."/>
        </authorList>
    </citation>
    <scope>NUCLEOTIDE SEQUENCE [LARGE SCALE GENOMIC DNA]</scope>
</reference>
<sequence>MVDLEKNEIRTGGEEIPLFSASAGDSKLCSVLAKKKLLYQQDRNVLSGVPEASGKFKIRRVTDFPSQVSKKVSLLAATLVDLKRRYPGSSSEFGP</sequence>
<comment type="caution">
    <text evidence="1">The sequence shown here is derived from an EMBL/GenBank/DDBJ whole genome shotgun (WGS) entry which is preliminary data.</text>
</comment>
<name>A0A4Y2E9P2_ARAVE</name>
<organism evidence="1 2">
    <name type="scientific">Araneus ventricosus</name>
    <name type="common">Orbweaver spider</name>
    <name type="synonym">Epeira ventricosa</name>
    <dbReference type="NCBI Taxonomy" id="182803"/>
    <lineage>
        <taxon>Eukaryota</taxon>
        <taxon>Metazoa</taxon>
        <taxon>Ecdysozoa</taxon>
        <taxon>Arthropoda</taxon>
        <taxon>Chelicerata</taxon>
        <taxon>Arachnida</taxon>
        <taxon>Araneae</taxon>
        <taxon>Araneomorphae</taxon>
        <taxon>Entelegynae</taxon>
        <taxon>Araneoidea</taxon>
        <taxon>Araneidae</taxon>
        <taxon>Araneus</taxon>
    </lineage>
</organism>
<evidence type="ECO:0000313" key="1">
    <source>
        <dbReference type="EMBL" id="GBM24728.1"/>
    </source>
</evidence>
<dbReference type="Proteomes" id="UP000499080">
    <property type="component" value="Unassembled WGS sequence"/>
</dbReference>
<dbReference type="AlphaFoldDB" id="A0A4Y2E9P2"/>
<protein>
    <submittedName>
        <fullName evidence="1">Uncharacterized protein</fullName>
    </submittedName>
</protein>
<evidence type="ECO:0000313" key="2">
    <source>
        <dbReference type="Proteomes" id="UP000499080"/>
    </source>
</evidence>
<accession>A0A4Y2E9P2</accession>
<gene>
    <name evidence="1" type="ORF">AVEN_141803_1</name>
</gene>
<dbReference type="EMBL" id="BGPR01000526">
    <property type="protein sequence ID" value="GBM24728.1"/>
    <property type="molecule type" value="Genomic_DNA"/>
</dbReference>
<keyword evidence="2" id="KW-1185">Reference proteome</keyword>
<proteinExistence type="predicted"/>